<keyword evidence="2" id="KW-0472">Membrane</keyword>
<dbReference type="OrthoDB" id="6363067at2759"/>
<dbReference type="GeneID" id="108275620"/>
<dbReference type="RefSeq" id="XP_017342015.2">
    <property type="nucleotide sequence ID" value="XM_017486526.3"/>
</dbReference>
<feature type="transmembrane region" description="Helical" evidence="2">
    <location>
        <begin position="222"/>
        <end position="243"/>
    </location>
</feature>
<keyword evidence="2" id="KW-0812">Transmembrane</keyword>
<dbReference type="CTD" id="93273"/>
<protein>
    <submittedName>
        <fullName evidence="4">LEM domain-containing protein 1 isoform X1</fullName>
    </submittedName>
</protein>
<evidence type="ECO:0000313" key="3">
    <source>
        <dbReference type="Proteomes" id="UP000221080"/>
    </source>
</evidence>
<feature type="compositionally biased region" description="Polar residues" evidence="1">
    <location>
        <begin position="1"/>
        <end position="10"/>
    </location>
</feature>
<keyword evidence="3" id="KW-1185">Reference proteome</keyword>
<sequence>MMTQCSQHSVNNKDDGKYSDSEEEEEEEEEEESGSEQPGPESVSHTDLGATRSAVGLNCRSKETFYPLCFVPPVRQDKNLEESLDSLQSSSLSFSITQLVEEIENRLNPQSKSAETKGSCSQTPVASRAQLQLKGSTPNMSFYLTPECSPLQKQTTTIKPAIEAMTDVLMEMFPDTVVTPTGITATKRRSIKGAAGRPVQFKYPETPLSPASLERREIRQHLVSLWVQVVVFFLVAALLYFIYVSMEEPLENPFSVLLNGPSHEPSSDDLALVPNSQDTQT</sequence>
<reference evidence="3" key="1">
    <citation type="journal article" date="2016" name="Nat. Commun.">
        <title>The channel catfish genome sequence provides insights into the evolution of scale formation in teleosts.</title>
        <authorList>
            <person name="Liu Z."/>
            <person name="Liu S."/>
            <person name="Yao J."/>
            <person name="Bao L."/>
            <person name="Zhang J."/>
            <person name="Li Y."/>
            <person name="Jiang C."/>
            <person name="Sun L."/>
            <person name="Wang R."/>
            <person name="Zhang Y."/>
            <person name="Zhou T."/>
            <person name="Zeng Q."/>
            <person name="Fu Q."/>
            <person name="Gao S."/>
            <person name="Li N."/>
            <person name="Koren S."/>
            <person name="Jiang Y."/>
            <person name="Zimin A."/>
            <person name="Xu P."/>
            <person name="Phillippy A.M."/>
            <person name="Geng X."/>
            <person name="Song L."/>
            <person name="Sun F."/>
            <person name="Li C."/>
            <person name="Wang X."/>
            <person name="Chen A."/>
            <person name="Jin Y."/>
            <person name="Yuan Z."/>
            <person name="Yang Y."/>
            <person name="Tan S."/>
            <person name="Peatman E."/>
            <person name="Lu J."/>
            <person name="Qin Z."/>
            <person name="Dunham R."/>
            <person name="Li Z."/>
            <person name="Sonstegard T."/>
            <person name="Feng J."/>
            <person name="Danzmann R.G."/>
            <person name="Schroeder S."/>
            <person name="Scheffler B."/>
            <person name="Duke M.V."/>
            <person name="Ballard L."/>
            <person name="Kucuktas H."/>
            <person name="Kaltenboeck L."/>
            <person name="Liu H."/>
            <person name="Armbruster J."/>
            <person name="Xie Y."/>
            <person name="Kirby M.L."/>
            <person name="Tian Y."/>
            <person name="Flanagan M.E."/>
            <person name="Mu W."/>
            <person name="Waldbieser G.C."/>
        </authorList>
    </citation>
    <scope>NUCLEOTIDE SEQUENCE [LARGE SCALE GENOMIC DNA]</scope>
    <source>
        <strain evidence="3">SDA103</strain>
    </source>
</reference>
<reference evidence="4" key="2">
    <citation type="submission" date="2025-08" db="UniProtKB">
        <authorList>
            <consortium name="RefSeq"/>
        </authorList>
    </citation>
    <scope>IDENTIFICATION</scope>
    <source>
        <tissue evidence="4">Blood</tissue>
    </source>
</reference>
<evidence type="ECO:0000313" key="4">
    <source>
        <dbReference type="RefSeq" id="XP_017342015.2"/>
    </source>
</evidence>
<organism evidence="3 4">
    <name type="scientific">Ictalurus punctatus</name>
    <name type="common">Channel catfish</name>
    <name type="synonym">Silurus punctatus</name>
    <dbReference type="NCBI Taxonomy" id="7998"/>
    <lineage>
        <taxon>Eukaryota</taxon>
        <taxon>Metazoa</taxon>
        <taxon>Chordata</taxon>
        <taxon>Craniata</taxon>
        <taxon>Vertebrata</taxon>
        <taxon>Euteleostomi</taxon>
        <taxon>Actinopterygii</taxon>
        <taxon>Neopterygii</taxon>
        <taxon>Teleostei</taxon>
        <taxon>Ostariophysi</taxon>
        <taxon>Siluriformes</taxon>
        <taxon>Ictaluridae</taxon>
        <taxon>Ictalurus</taxon>
    </lineage>
</organism>
<evidence type="ECO:0000256" key="1">
    <source>
        <dbReference type="SAM" id="MobiDB-lite"/>
    </source>
</evidence>
<feature type="region of interest" description="Disordered" evidence="1">
    <location>
        <begin position="1"/>
        <end position="47"/>
    </location>
</feature>
<dbReference type="PANTHER" id="PTHR12019">
    <property type="entry name" value="LAMINA-ASSOCIATED POLYPEPTIDE THYMOPOIETIN"/>
    <property type="match status" value="1"/>
</dbReference>
<evidence type="ECO:0000256" key="2">
    <source>
        <dbReference type="SAM" id="Phobius"/>
    </source>
</evidence>
<feature type="region of interest" description="Disordered" evidence="1">
    <location>
        <begin position="107"/>
        <end position="128"/>
    </location>
</feature>
<proteinExistence type="predicted"/>
<dbReference type="AlphaFoldDB" id="A0A2D0SIA8"/>
<dbReference type="InterPro" id="IPR051656">
    <property type="entry name" value="LEM_domain"/>
</dbReference>
<dbReference type="KEGG" id="ipu:108275620"/>
<dbReference type="PANTHER" id="PTHR12019:SF22">
    <property type="entry name" value="LAMINA-ASSOCIATED POLYPEPTIDE 2, ISOFORMS BETA_GAMMA"/>
    <property type="match status" value="1"/>
</dbReference>
<keyword evidence="2" id="KW-1133">Transmembrane helix</keyword>
<feature type="compositionally biased region" description="Basic and acidic residues" evidence="1">
    <location>
        <begin position="11"/>
        <end position="20"/>
    </location>
</feature>
<accession>A0A2D0SIA8</accession>
<dbReference type="Proteomes" id="UP000221080">
    <property type="component" value="Chromosome 15"/>
</dbReference>
<feature type="compositionally biased region" description="Acidic residues" evidence="1">
    <location>
        <begin position="21"/>
        <end position="34"/>
    </location>
</feature>
<gene>
    <name evidence="4" type="primary">lemd1</name>
</gene>
<name>A0A2D0SIA8_ICTPU</name>